<evidence type="ECO:0000256" key="7">
    <source>
        <dbReference type="ARBA" id="ARBA00023242"/>
    </source>
</evidence>
<dbReference type="FunFam" id="1.10.10.60:FF:000077">
    <property type="entry name" value="MYB transcription factor"/>
    <property type="match status" value="1"/>
</dbReference>
<reference evidence="11" key="1">
    <citation type="journal article" date="2023" name="Mol. Ecol. Resour.">
        <title>Chromosome-level genome assembly of a triploid poplar Populus alba 'Berolinensis'.</title>
        <authorList>
            <person name="Chen S."/>
            <person name="Yu Y."/>
            <person name="Wang X."/>
            <person name="Wang S."/>
            <person name="Zhang T."/>
            <person name="Zhou Y."/>
            <person name="He R."/>
            <person name="Meng N."/>
            <person name="Wang Y."/>
            <person name="Liu W."/>
            <person name="Liu Z."/>
            <person name="Liu J."/>
            <person name="Guo Q."/>
            <person name="Huang H."/>
            <person name="Sederoff R.R."/>
            <person name="Wang G."/>
            <person name="Qu G."/>
            <person name="Chen S."/>
        </authorList>
    </citation>
    <scope>NUCLEOTIDE SEQUENCE</scope>
    <source>
        <strain evidence="11">SC-2020</strain>
    </source>
</reference>
<sequence>MPKAFIASITKSKTLFLLYKSPILLIIGVLGKMGCKSSDKPKLRHRKGLWSPEEDQRLRSYVFQHGHGCWSSVPINAGLQRTGKSCRLRWINYLRPGLKRGTFSTEEEESILTLHRMLGNKWSQIAQHLPGRTDNEIKNHWHSYLKKKLFKAEGMESPNKTQSATSDSDNMDLSRSPKRLKMQSPESSMNMENPSTDIDRPVLPRMFDSLKEPNRSSLLPKVMFAEWLSLDSFATSGEPVVSKSTFDHNPSFQDTSFMHDYLLEEGAFGGDYQNSLSDGSSGDIFSSEFKFESQSPGNEFDFSSGEDLCSEFNLSNIGDVMLAHNRIAATATMVVIVEKMGRVPCCDKDGVKKGPWTPEEDHLLVQYIQKHGLGCWRSLPKNAGLLRCGKSCRLRWTNYLRPDIKRGPFSPAEEATIVHLHGMLGNKWAYMASQLPGRTDNEIKNFWNTHLKKRLTSIGPKLQISQSSSSSEPINIKCKSPSARHMVQWESARVEAEARLSKQSLLIKPTSTAKSHPDIFLQLWKSEVGETFRIIEEKDGKTCESLVSDTPPPIKNESVFLDDTVSPKPFKTTTFIDTTQEQEDTCKPNEDMMTVSDSIGSNEFADSTDTELKLLLDFPGGNDMEFIGEESEFFQLP</sequence>
<dbReference type="CDD" id="cd00167">
    <property type="entry name" value="SANT"/>
    <property type="match status" value="4"/>
</dbReference>
<dbReference type="PANTHER" id="PTHR47997">
    <property type="entry name" value="MYB DOMAIN PROTEIN 55"/>
    <property type="match status" value="1"/>
</dbReference>
<keyword evidence="5" id="KW-0010">Activator</keyword>
<dbReference type="PROSITE" id="PS51294">
    <property type="entry name" value="HTH_MYB"/>
    <property type="match status" value="4"/>
</dbReference>
<dbReference type="SUPFAM" id="SSF46689">
    <property type="entry name" value="Homeodomain-like"/>
    <property type="match status" value="2"/>
</dbReference>
<feature type="compositionally biased region" description="Polar residues" evidence="8">
    <location>
        <begin position="184"/>
        <end position="196"/>
    </location>
</feature>
<keyword evidence="6" id="KW-0804">Transcription</keyword>
<feature type="domain" description="HTH myb-type" evidence="10">
    <location>
        <begin position="95"/>
        <end position="149"/>
    </location>
</feature>
<dbReference type="FunFam" id="1.10.10.60:FF:000371">
    <property type="entry name" value="MYB transcription factor"/>
    <property type="match status" value="1"/>
</dbReference>
<evidence type="ECO:0000256" key="8">
    <source>
        <dbReference type="SAM" id="MobiDB-lite"/>
    </source>
</evidence>
<keyword evidence="3" id="KW-0805">Transcription regulation</keyword>
<proteinExistence type="predicted"/>
<dbReference type="Proteomes" id="UP001164929">
    <property type="component" value="Chromosome 12"/>
</dbReference>
<dbReference type="Pfam" id="PF00249">
    <property type="entry name" value="Myb_DNA-binding"/>
    <property type="match status" value="4"/>
</dbReference>
<dbReference type="InterPro" id="IPR051953">
    <property type="entry name" value="Plant_SW-associated_TFs"/>
</dbReference>
<dbReference type="InterPro" id="IPR017930">
    <property type="entry name" value="Myb_dom"/>
</dbReference>
<accession>A0AAD6M3Q5</accession>
<protein>
    <submittedName>
        <fullName evidence="11">Uncharacterized protein</fullName>
    </submittedName>
</protein>
<dbReference type="InterPro" id="IPR009057">
    <property type="entry name" value="Homeodomain-like_sf"/>
</dbReference>
<feature type="domain" description="HTH myb-type" evidence="10">
    <location>
        <begin position="405"/>
        <end position="455"/>
    </location>
</feature>
<evidence type="ECO:0000313" key="11">
    <source>
        <dbReference type="EMBL" id="KAJ6978235.1"/>
    </source>
</evidence>
<evidence type="ECO:0000259" key="10">
    <source>
        <dbReference type="PROSITE" id="PS51294"/>
    </source>
</evidence>
<feature type="domain" description="HTH myb-type" evidence="10">
    <location>
        <begin position="348"/>
        <end position="404"/>
    </location>
</feature>
<evidence type="ECO:0000313" key="12">
    <source>
        <dbReference type="Proteomes" id="UP001164929"/>
    </source>
</evidence>
<evidence type="ECO:0000256" key="2">
    <source>
        <dbReference type="ARBA" id="ARBA00022737"/>
    </source>
</evidence>
<evidence type="ECO:0000259" key="9">
    <source>
        <dbReference type="PROSITE" id="PS50090"/>
    </source>
</evidence>
<gene>
    <name evidence="11" type="ORF">NC653_029969</name>
</gene>
<dbReference type="GO" id="GO:0045893">
    <property type="term" value="P:positive regulation of DNA-templated transcription"/>
    <property type="evidence" value="ECO:0007669"/>
    <property type="project" value="UniProtKB-ARBA"/>
</dbReference>
<evidence type="ECO:0000256" key="5">
    <source>
        <dbReference type="ARBA" id="ARBA00023159"/>
    </source>
</evidence>
<evidence type="ECO:0000256" key="4">
    <source>
        <dbReference type="ARBA" id="ARBA00023125"/>
    </source>
</evidence>
<dbReference type="GO" id="GO:0005634">
    <property type="term" value="C:nucleus"/>
    <property type="evidence" value="ECO:0007669"/>
    <property type="project" value="UniProtKB-SubCell"/>
</dbReference>
<dbReference type="GO" id="GO:0003677">
    <property type="term" value="F:DNA binding"/>
    <property type="evidence" value="ECO:0007669"/>
    <property type="project" value="UniProtKB-KW"/>
</dbReference>
<name>A0AAD6M3Q5_9ROSI</name>
<organism evidence="11 12">
    <name type="scientific">Populus alba x Populus x berolinensis</name>
    <dbReference type="NCBI Taxonomy" id="444605"/>
    <lineage>
        <taxon>Eukaryota</taxon>
        <taxon>Viridiplantae</taxon>
        <taxon>Streptophyta</taxon>
        <taxon>Embryophyta</taxon>
        <taxon>Tracheophyta</taxon>
        <taxon>Spermatophyta</taxon>
        <taxon>Magnoliopsida</taxon>
        <taxon>eudicotyledons</taxon>
        <taxon>Gunneridae</taxon>
        <taxon>Pentapetalae</taxon>
        <taxon>rosids</taxon>
        <taxon>fabids</taxon>
        <taxon>Malpighiales</taxon>
        <taxon>Salicaceae</taxon>
        <taxon>Saliceae</taxon>
        <taxon>Populus</taxon>
    </lineage>
</organism>
<keyword evidence="7" id="KW-0539">Nucleus</keyword>
<dbReference type="InterPro" id="IPR001005">
    <property type="entry name" value="SANT/Myb"/>
</dbReference>
<dbReference type="FunFam" id="1.10.10.60:FF:000001">
    <property type="entry name" value="MYB-related transcription factor"/>
    <property type="match status" value="1"/>
</dbReference>
<dbReference type="Gene3D" id="1.10.10.60">
    <property type="entry name" value="Homeodomain-like"/>
    <property type="match status" value="4"/>
</dbReference>
<feature type="region of interest" description="Disordered" evidence="8">
    <location>
        <begin position="152"/>
        <end position="201"/>
    </location>
</feature>
<evidence type="ECO:0000256" key="1">
    <source>
        <dbReference type="ARBA" id="ARBA00004123"/>
    </source>
</evidence>
<comment type="subcellular location">
    <subcellularLocation>
        <location evidence="1">Nucleus</location>
    </subcellularLocation>
</comment>
<evidence type="ECO:0000256" key="3">
    <source>
        <dbReference type="ARBA" id="ARBA00023015"/>
    </source>
</evidence>
<dbReference type="EMBL" id="JAQIZT010000012">
    <property type="protein sequence ID" value="KAJ6978235.1"/>
    <property type="molecule type" value="Genomic_DNA"/>
</dbReference>
<feature type="domain" description="Myb-like" evidence="9">
    <location>
        <begin position="42"/>
        <end position="94"/>
    </location>
</feature>
<keyword evidence="4" id="KW-0238">DNA-binding</keyword>
<feature type="domain" description="HTH myb-type" evidence="10">
    <location>
        <begin position="42"/>
        <end position="94"/>
    </location>
</feature>
<feature type="domain" description="Myb-like" evidence="9">
    <location>
        <begin position="95"/>
        <end position="145"/>
    </location>
</feature>
<keyword evidence="12" id="KW-1185">Reference proteome</keyword>
<dbReference type="PROSITE" id="PS50090">
    <property type="entry name" value="MYB_LIKE"/>
    <property type="match status" value="4"/>
</dbReference>
<dbReference type="SMART" id="SM00717">
    <property type="entry name" value="SANT"/>
    <property type="match status" value="4"/>
</dbReference>
<feature type="domain" description="Myb-like" evidence="9">
    <location>
        <begin position="401"/>
        <end position="451"/>
    </location>
</feature>
<feature type="compositionally biased region" description="Polar residues" evidence="8">
    <location>
        <begin position="158"/>
        <end position="173"/>
    </location>
</feature>
<keyword evidence="2" id="KW-0677">Repeat</keyword>
<comment type="caution">
    <text evidence="11">The sequence shown here is derived from an EMBL/GenBank/DDBJ whole genome shotgun (WGS) entry which is preliminary data.</text>
</comment>
<dbReference type="AlphaFoldDB" id="A0AAD6M3Q5"/>
<dbReference type="PANTHER" id="PTHR47997:SF11">
    <property type="entry name" value="TRANSCRIPTION FACTOR LAF1"/>
    <property type="match status" value="1"/>
</dbReference>
<evidence type="ECO:0000256" key="6">
    <source>
        <dbReference type="ARBA" id="ARBA00023163"/>
    </source>
</evidence>
<feature type="domain" description="Myb-like" evidence="9">
    <location>
        <begin position="348"/>
        <end position="400"/>
    </location>
</feature>